<dbReference type="Pfam" id="PF21956">
    <property type="entry name" value="DUF6922"/>
    <property type="match status" value="1"/>
</dbReference>
<evidence type="ECO:0000313" key="2">
    <source>
        <dbReference type="EMBL" id="PTN09187.1"/>
    </source>
</evidence>
<dbReference type="InterPro" id="IPR053830">
    <property type="entry name" value="DUF6922"/>
</dbReference>
<organism evidence="2 3">
    <name type="scientific">Mangrovibacterium marinum</name>
    <dbReference type="NCBI Taxonomy" id="1639118"/>
    <lineage>
        <taxon>Bacteria</taxon>
        <taxon>Pseudomonadati</taxon>
        <taxon>Bacteroidota</taxon>
        <taxon>Bacteroidia</taxon>
        <taxon>Marinilabiliales</taxon>
        <taxon>Prolixibacteraceae</taxon>
        <taxon>Mangrovibacterium</taxon>
    </lineage>
</organism>
<feature type="domain" description="DUF6922" evidence="1">
    <location>
        <begin position="66"/>
        <end position="117"/>
    </location>
</feature>
<keyword evidence="3" id="KW-1185">Reference proteome</keyword>
<reference evidence="2 3" key="1">
    <citation type="submission" date="2018-04" db="EMBL/GenBank/DDBJ databases">
        <title>Genomic Encyclopedia of Archaeal and Bacterial Type Strains, Phase II (KMG-II): from individual species to whole genera.</title>
        <authorList>
            <person name="Goeker M."/>
        </authorList>
    </citation>
    <scope>NUCLEOTIDE SEQUENCE [LARGE SCALE GENOMIC DNA]</scope>
    <source>
        <strain evidence="2 3">DSM 28823</strain>
    </source>
</reference>
<dbReference type="Gene3D" id="1.10.260.40">
    <property type="entry name" value="lambda repressor-like DNA-binding domains"/>
    <property type="match status" value="1"/>
</dbReference>
<dbReference type="SUPFAM" id="SSF47413">
    <property type="entry name" value="lambda repressor-like DNA-binding domains"/>
    <property type="match status" value="1"/>
</dbReference>
<dbReference type="EMBL" id="QAAD01000005">
    <property type="protein sequence ID" value="PTN09187.1"/>
    <property type="molecule type" value="Genomic_DNA"/>
</dbReference>
<name>A0A2T5C325_9BACT</name>
<gene>
    <name evidence="2" type="ORF">C8N47_10527</name>
</gene>
<dbReference type="AlphaFoldDB" id="A0A2T5C325"/>
<evidence type="ECO:0000313" key="3">
    <source>
        <dbReference type="Proteomes" id="UP000243525"/>
    </source>
</evidence>
<evidence type="ECO:0000259" key="1">
    <source>
        <dbReference type="Pfam" id="PF21956"/>
    </source>
</evidence>
<dbReference type="GO" id="GO:0003677">
    <property type="term" value="F:DNA binding"/>
    <property type="evidence" value="ECO:0007669"/>
    <property type="project" value="InterPro"/>
</dbReference>
<protein>
    <recommendedName>
        <fullName evidence="1">DUF6922 domain-containing protein</fullName>
    </recommendedName>
</protein>
<sequence length="136" mass="15860">MLIDEYPQLLGDITKGKRRINPSLSIRLGDALGIDESFFAVLQAYYDIEQQKKKQTQHEHPNLKLLRPVLFWDTAINSINWAKSKTSVIRRVFERGNEQEIGEIIRFYGEQEVQAILAQLSNRSSILENNIQKYLR</sequence>
<accession>A0A2T5C325</accession>
<proteinExistence type="predicted"/>
<dbReference type="InterPro" id="IPR010982">
    <property type="entry name" value="Lambda_DNA-bd_dom_sf"/>
</dbReference>
<dbReference type="Proteomes" id="UP000243525">
    <property type="component" value="Unassembled WGS sequence"/>
</dbReference>
<comment type="caution">
    <text evidence="2">The sequence shown here is derived from an EMBL/GenBank/DDBJ whole genome shotgun (WGS) entry which is preliminary data.</text>
</comment>